<feature type="domain" description="KIB1-4 beta-propeller" evidence="1">
    <location>
        <begin position="6"/>
        <end position="91"/>
    </location>
</feature>
<name>A0ABD1LJS1_9FABA</name>
<evidence type="ECO:0000259" key="1">
    <source>
        <dbReference type="Pfam" id="PF03478"/>
    </source>
</evidence>
<dbReference type="PANTHER" id="PTHR47123">
    <property type="entry name" value="F-BOX PROTEIN SKIP23"/>
    <property type="match status" value="1"/>
</dbReference>
<evidence type="ECO:0000313" key="3">
    <source>
        <dbReference type="Proteomes" id="UP001603857"/>
    </source>
</evidence>
<dbReference type="PANTHER" id="PTHR47123:SF15">
    <property type="entry name" value="F-BOX PROTEIN SKIP23"/>
    <property type="match status" value="1"/>
</dbReference>
<dbReference type="Pfam" id="PF03478">
    <property type="entry name" value="Beta-prop_KIB1-4"/>
    <property type="match status" value="1"/>
</dbReference>
<dbReference type="Proteomes" id="UP001603857">
    <property type="component" value="Unassembled WGS sequence"/>
</dbReference>
<evidence type="ECO:0000313" key="2">
    <source>
        <dbReference type="EMBL" id="KAL2323210.1"/>
    </source>
</evidence>
<proteinExistence type="predicted"/>
<dbReference type="InterPro" id="IPR005174">
    <property type="entry name" value="KIB1-4_b-propeller"/>
</dbReference>
<reference evidence="2 3" key="1">
    <citation type="submission" date="2024-08" db="EMBL/GenBank/DDBJ databases">
        <title>Insights into the chromosomal genome structure of Flemingia macrophylla.</title>
        <authorList>
            <person name="Ding Y."/>
            <person name="Zhao Y."/>
            <person name="Bi W."/>
            <person name="Wu M."/>
            <person name="Zhao G."/>
            <person name="Gong Y."/>
            <person name="Li W."/>
            <person name="Zhang P."/>
        </authorList>
    </citation>
    <scope>NUCLEOTIDE SEQUENCE [LARGE SCALE GENOMIC DNA]</scope>
    <source>
        <strain evidence="2">DYQJB</strain>
        <tissue evidence="2">Leaf</tissue>
    </source>
</reference>
<keyword evidence="3" id="KW-1185">Reference proteome</keyword>
<gene>
    <name evidence="2" type="ORF">Fmac_027589</name>
</gene>
<accession>A0ABD1LJS1</accession>
<dbReference type="InterPro" id="IPR051304">
    <property type="entry name" value="SCF_F-box_domain"/>
</dbReference>
<protein>
    <recommendedName>
        <fullName evidence="1">KIB1-4 beta-propeller domain-containing protein</fullName>
    </recommendedName>
</protein>
<dbReference type="EMBL" id="JBGMDY010000009">
    <property type="protein sequence ID" value="KAL2323210.1"/>
    <property type="molecule type" value="Genomic_DNA"/>
</dbReference>
<organism evidence="2 3">
    <name type="scientific">Flemingia macrophylla</name>
    <dbReference type="NCBI Taxonomy" id="520843"/>
    <lineage>
        <taxon>Eukaryota</taxon>
        <taxon>Viridiplantae</taxon>
        <taxon>Streptophyta</taxon>
        <taxon>Embryophyta</taxon>
        <taxon>Tracheophyta</taxon>
        <taxon>Spermatophyta</taxon>
        <taxon>Magnoliopsida</taxon>
        <taxon>eudicotyledons</taxon>
        <taxon>Gunneridae</taxon>
        <taxon>Pentapetalae</taxon>
        <taxon>rosids</taxon>
        <taxon>fabids</taxon>
        <taxon>Fabales</taxon>
        <taxon>Fabaceae</taxon>
        <taxon>Papilionoideae</taxon>
        <taxon>50 kb inversion clade</taxon>
        <taxon>NPAAA clade</taxon>
        <taxon>indigoferoid/millettioid clade</taxon>
        <taxon>Phaseoleae</taxon>
        <taxon>Flemingia</taxon>
    </lineage>
</organism>
<sequence length="163" mass="18297">MLNIFGKLALFRSTHPDWTIIYDMSTPYDDVYIFRDTLHVVENTGHIVTIFVLDAVVDLATTLVFGDDKKFLVESDGAVLLVELYLSNREFEDFDHYDATEIAIEWRGDDCIFSTSTNDLGCWTGGVRVQNGMRVFNVDDGKISPLSECPGLGFRVCLVVLSA</sequence>
<dbReference type="AlphaFoldDB" id="A0ABD1LJS1"/>
<comment type="caution">
    <text evidence="2">The sequence shown here is derived from an EMBL/GenBank/DDBJ whole genome shotgun (WGS) entry which is preliminary data.</text>
</comment>